<protein>
    <recommendedName>
        <fullName evidence="2">Folliculin-interacting protein N-terminal domain-containing protein</fullName>
    </recommendedName>
</protein>
<dbReference type="GO" id="GO:0051087">
    <property type="term" value="F:protein-folding chaperone binding"/>
    <property type="evidence" value="ECO:0007669"/>
    <property type="project" value="TreeGrafter"/>
</dbReference>
<feature type="region of interest" description="Disordered" evidence="1">
    <location>
        <begin position="1040"/>
        <end position="1072"/>
    </location>
</feature>
<feature type="region of interest" description="Disordered" evidence="1">
    <location>
        <begin position="726"/>
        <end position="747"/>
    </location>
</feature>
<feature type="region of interest" description="Disordered" evidence="1">
    <location>
        <begin position="252"/>
        <end position="284"/>
    </location>
</feature>
<feature type="region of interest" description="Disordered" evidence="1">
    <location>
        <begin position="682"/>
        <end position="706"/>
    </location>
</feature>
<sequence>MLGRLLNTAASAFNTNPHSPRNLAQLESVTEEEHTSGLLFPDISILQRSRTNTFPLQTNPVSPSSASASSFDDKGGLELDETKDFRIIVAQNAMGDRDEPCILLDTQNFSGVEKPSRSSLGLQPAESTRGRQSRASPSLQSVRKHGSRDSQSSFPDLNIKSPFADSRTRDVGNTSAFLRARSRRSTFCTTTSEGDYHHSRLSGDNSDSSLLNCIFGSSAFSYRGSSTKMHIVPAGGESPYEVLHRDAHAAQYRPHHQRSETFSSHSKLESMSRDIPTVDQSSPPPTKITVLITRMFSVNLPESQNISADFSEPQASPFARCFYNSDSVPQSNKKKKIKEKKTPMYAVAIAIQLPVAVRSYGRQFSPYSPYGMDTRRPPGLMSTSLDSDKRLNLPFGDGSTYFPTTSNLDERIDTLVDYWDIVTRTLSHLEKVASNEILSLLKEVDLLTSKQPKPVKQPPNMQRTNQTVIHLPSNGLACNANLRAETLSAMHRVAWALKIPRVVTGQSRWGVWRDEARWIAKFLSEKEHNFFFLVLITAFLGNHTDWLGSLGPEWHKRRHILQQRAQQDNELSIANRTVIISPCKMTARRLIFVLSAFLPAHQRPETLSSVLCPNTSISLRQTSQSPPNPPVFRRESLRRTLNRRARTRNFVDENESHKRSASVSSNETSNILSDEFEFMSVSTRQTRRESDVRSIRTSSLPIPANGMSTRKISTAIVAPAVAGTATPVPHFTSRRGPRAKATAGGQVENVSAASANLMQTLQRSESSNTGSTNAGYPPPSRWGSLLSNFWSSRETSATGKTEVSTSLRRQDTDSSLPLSQSAESPVSTLAKMSVEIGSDSQNTARSDDNLDTLGTTAPSTDAVKNTPRLPPEGRDGNDQSLSSPVKLCVEAKDGVVDVEVPLPGFLSFSSSNDSIMASPQKARTSITSLDVGASFQNDNNPFPTIPREYEGLNLNVAGWLKRYHEDFVLQAVRPYPALEADIRRSMSAEPTPSHLAAPLSFIPDASGYFEKWVDVCSTLIADTTSSTVKRLRLRRKISSARSNSGPSINIPSTGRKTSLSASSASSDPNMSNPIETCFIEEEFIEEPVMDLDGTLVDAVERVLARSGPPSANHSRAASPNRGRRGRPVPSQLGDRQSAVTNAQTSELAPIEVPRNKCRRMVLGALEEVVRSVTAERRREDSTANLDGMDVKNSSRSARKGIGTVADNTLREGIRKWLMDIEETC</sequence>
<feature type="region of interest" description="Disordered" evidence="1">
    <location>
        <begin position="618"/>
        <end position="667"/>
    </location>
</feature>
<dbReference type="PANTHER" id="PTHR21634:SF9">
    <property type="entry name" value="RE13835P"/>
    <property type="match status" value="1"/>
</dbReference>
<evidence type="ECO:0000259" key="2">
    <source>
        <dbReference type="Pfam" id="PF14636"/>
    </source>
</evidence>
<name>A0AAF0IIA8_9EURO</name>
<feature type="compositionally biased region" description="Basic and acidic residues" evidence="1">
    <location>
        <begin position="649"/>
        <end position="658"/>
    </location>
</feature>
<feature type="region of interest" description="Disordered" evidence="1">
    <location>
        <begin position="54"/>
        <end position="75"/>
    </location>
</feature>
<dbReference type="GO" id="GO:0005737">
    <property type="term" value="C:cytoplasm"/>
    <property type="evidence" value="ECO:0007669"/>
    <property type="project" value="TreeGrafter"/>
</dbReference>
<feature type="compositionally biased region" description="Polar residues" evidence="1">
    <location>
        <begin position="793"/>
        <end position="827"/>
    </location>
</feature>
<organism evidence="3 4">
    <name type="scientific">Emydomyces testavorans</name>
    <dbReference type="NCBI Taxonomy" id="2070801"/>
    <lineage>
        <taxon>Eukaryota</taxon>
        <taxon>Fungi</taxon>
        <taxon>Dikarya</taxon>
        <taxon>Ascomycota</taxon>
        <taxon>Pezizomycotina</taxon>
        <taxon>Eurotiomycetes</taxon>
        <taxon>Eurotiomycetidae</taxon>
        <taxon>Onygenales</taxon>
        <taxon>Nannizziopsiaceae</taxon>
        <taxon>Emydomyces</taxon>
    </lineage>
</organism>
<dbReference type="Pfam" id="PF14636">
    <property type="entry name" value="FNIP_N"/>
    <property type="match status" value="1"/>
</dbReference>
<feature type="compositionally biased region" description="Polar residues" evidence="1">
    <location>
        <begin position="1040"/>
        <end position="1057"/>
    </location>
</feature>
<feature type="domain" description="Folliculin-interacting protein N-terminal" evidence="2">
    <location>
        <begin position="84"/>
        <end position="238"/>
    </location>
</feature>
<feature type="compositionally biased region" description="Polar residues" evidence="1">
    <location>
        <begin position="695"/>
        <end position="706"/>
    </location>
</feature>
<dbReference type="Proteomes" id="UP001219355">
    <property type="component" value="Chromosome 2"/>
</dbReference>
<feature type="compositionally biased region" description="Polar residues" evidence="1">
    <location>
        <begin position="852"/>
        <end position="863"/>
    </location>
</feature>
<gene>
    <name evidence="3" type="ORF">PRK78_003214</name>
</gene>
<dbReference type="EMBL" id="CP120628">
    <property type="protein sequence ID" value="WEW57747.1"/>
    <property type="molecule type" value="Genomic_DNA"/>
</dbReference>
<proteinExistence type="predicted"/>
<dbReference type="AlphaFoldDB" id="A0AAF0IIA8"/>
<feature type="region of interest" description="Disordered" evidence="1">
    <location>
        <begin position="762"/>
        <end position="781"/>
    </location>
</feature>
<evidence type="ECO:0000256" key="1">
    <source>
        <dbReference type="SAM" id="MobiDB-lite"/>
    </source>
</evidence>
<evidence type="ECO:0000313" key="3">
    <source>
        <dbReference type="EMBL" id="WEW57747.1"/>
    </source>
</evidence>
<feature type="compositionally biased region" description="Polar residues" evidence="1">
    <location>
        <begin position="762"/>
        <end position="774"/>
    </location>
</feature>
<accession>A0AAF0IIA8</accession>
<feature type="compositionally biased region" description="Polar residues" evidence="1">
    <location>
        <begin position="1133"/>
        <end position="1146"/>
    </location>
</feature>
<dbReference type="InterPro" id="IPR028084">
    <property type="entry name" value="FNIP_N_dom"/>
</dbReference>
<dbReference type="PANTHER" id="PTHR21634">
    <property type="entry name" value="RE13835P"/>
    <property type="match status" value="1"/>
</dbReference>
<reference evidence="3" key="1">
    <citation type="submission" date="2023-03" db="EMBL/GenBank/DDBJ databases">
        <title>Emydomyces testavorans Genome Sequence.</title>
        <authorList>
            <person name="Hoyer L."/>
        </authorList>
    </citation>
    <scope>NUCLEOTIDE SEQUENCE</scope>
    <source>
        <strain evidence="3">16-2883</strain>
    </source>
</reference>
<feature type="region of interest" description="Disordered" evidence="1">
    <location>
        <begin position="793"/>
        <end position="882"/>
    </location>
</feature>
<feature type="region of interest" description="Disordered" evidence="1">
    <location>
        <begin position="1177"/>
        <end position="1196"/>
    </location>
</feature>
<feature type="region of interest" description="Disordered" evidence="1">
    <location>
        <begin position="111"/>
        <end position="168"/>
    </location>
</feature>
<feature type="region of interest" description="Disordered" evidence="1">
    <location>
        <begin position="1106"/>
        <end position="1147"/>
    </location>
</feature>
<dbReference type="GO" id="GO:0042030">
    <property type="term" value="F:ATPase inhibitor activity"/>
    <property type="evidence" value="ECO:0007669"/>
    <property type="project" value="TreeGrafter"/>
</dbReference>
<keyword evidence="4" id="KW-1185">Reference proteome</keyword>
<evidence type="ECO:0000313" key="4">
    <source>
        <dbReference type="Proteomes" id="UP001219355"/>
    </source>
</evidence>